<evidence type="ECO:0000256" key="5">
    <source>
        <dbReference type="SAM" id="Phobius"/>
    </source>
</evidence>
<reference evidence="7" key="1">
    <citation type="submission" date="2022-01" db="EMBL/GenBank/DDBJ databases">
        <title>Complete genome of Methanomicrobium antiquum DSM 21220.</title>
        <authorList>
            <person name="Chen S.-C."/>
            <person name="You Y.-T."/>
            <person name="Zhou Y.-Z."/>
            <person name="Lai M.-C."/>
        </authorList>
    </citation>
    <scope>NUCLEOTIDE SEQUENCE</scope>
    <source>
        <strain evidence="7">DSM 21220</strain>
    </source>
</reference>
<dbReference type="GO" id="GO:0140359">
    <property type="term" value="F:ABC-type transporter activity"/>
    <property type="evidence" value="ECO:0007669"/>
    <property type="project" value="InterPro"/>
</dbReference>
<feature type="transmembrane region" description="Helical" evidence="5">
    <location>
        <begin position="100"/>
        <end position="125"/>
    </location>
</feature>
<evidence type="ECO:0000256" key="2">
    <source>
        <dbReference type="ARBA" id="ARBA00022692"/>
    </source>
</evidence>
<feature type="transmembrane region" description="Helical" evidence="5">
    <location>
        <begin position="168"/>
        <end position="187"/>
    </location>
</feature>
<name>A0AAF0JMM5_9EURY</name>
<feature type="transmembrane region" description="Helical" evidence="5">
    <location>
        <begin position="131"/>
        <end position="156"/>
    </location>
</feature>
<dbReference type="GO" id="GO:0043190">
    <property type="term" value="C:ATP-binding cassette (ABC) transporter complex"/>
    <property type="evidence" value="ECO:0007669"/>
    <property type="project" value="InterPro"/>
</dbReference>
<feature type="domain" description="ABC transmembrane type-2" evidence="6">
    <location>
        <begin position="20"/>
        <end position="247"/>
    </location>
</feature>
<feature type="transmembrane region" description="Helical" evidence="5">
    <location>
        <begin position="21"/>
        <end position="44"/>
    </location>
</feature>
<evidence type="ECO:0000256" key="3">
    <source>
        <dbReference type="ARBA" id="ARBA00022989"/>
    </source>
</evidence>
<dbReference type="PROSITE" id="PS51012">
    <property type="entry name" value="ABC_TM2"/>
    <property type="match status" value="1"/>
</dbReference>
<organism evidence="7 8">
    <name type="scientific">Methanomicrobium antiquum</name>
    <dbReference type="NCBI Taxonomy" id="487686"/>
    <lineage>
        <taxon>Archaea</taxon>
        <taxon>Methanobacteriati</taxon>
        <taxon>Methanobacteriota</taxon>
        <taxon>Stenosarchaea group</taxon>
        <taxon>Methanomicrobia</taxon>
        <taxon>Methanomicrobiales</taxon>
        <taxon>Methanomicrobiaceae</taxon>
        <taxon>Methanomicrobium</taxon>
    </lineage>
</organism>
<evidence type="ECO:0000256" key="1">
    <source>
        <dbReference type="ARBA" id="ARBA00004141"/>
    </source>
</evidence>
<accession>A0AAF0JMM5</accession>
<protein>
    <submittedName>
        <fullName evidence="7">ABC transporter permease</fullName>
    </submittedName>
</protein>
<feature type="transmembrane region" description="Helical" evidence="5">
    <location>
        <begin position="56"/>
        <end position="79"/>
    </location>
</feature>
<keyword evidence="4 5" id="KW-0472">Membrane</keyword>
<evidence type="ECO:0000313" key="8">
    <source>
        <dbReference type="Proteomes" id="UP001218895"/>
    </source>
</evidence>
<dbReference type="InterPro" id="IPR013525">
    <property type="entry name" value="ABC2_TM"/>
</dbReference>
<dbReference type="GeneID" id="79950859"/>
<gene>
    <name evidence="7" type="ORF">L1994_10635</name>
</gene>
<comment type="subcellular location">
    <subcellularLocation>
        <location evidence="1">Membrane</location>
        <topology evidence="1">Multi-pass membrane protein</topology>
    </subcellularLocation>
</comment>
<dbReference type="InterPro" id="IPR000412">
    <property type="entry name" value="ABC_2_transport"/>
</dbReference>
<dbReference type="AlphaFoldDB" id="A0AAF0JMM5"/>
<dbReference type="KEGG" id="manq:L1994_10635"/>
<keyword evidence="2 5" id="KW-0812">Transmembrane</keyword>
<dbReference type="Proteomes" id="UP001218895">
    <property type="component" value="Chromosome"/>
</dbReference>
<dbReference type="RefSeq" id="WP_278099416.1">
    <property type="nucleotide sequence ID" value="NZ_CP091092.1"/>
</dbReference>
<dbReference type="PIRSF" id="PIRSF006648">
    <property type="entry name" value="DrrB"/>
    <property type="match status" value="1"/>
</dbReference>
<dbReference type="EMBL" id="CP091092">
    <property type="protein sequence ID" value="WFN36581.1"/>
    <property type="molecule type" value="Genomic_DNA"/>
</dbReference>
<keyword evidence="3 5" id="KW-1133">Transmembrane helix</keyword>
<feature type="transmembrane region" description="Helical" evidence="5">
    <location>
        <begin position="220"/>
        <end position="244"/>
    </location>
</feature>
<dbReference type="PANTHER" id="PTHR43229">
    <property type="entry name" value="NODULATION PROTEIN J"/>
    <property type="match status" value="1"/>
</dbReference>
<sequence length="249" mass="26945">MDVIYTIWLRSIKRYIRSKSRIVGSLGMPVFFLIFLGFGLNSVVTIPGAGENYTEFLAPGIVSMSVLFTSIFAGIQIIWDKQFGFLKETLVAPVSRIEIMLGQTFGGATTAIIQGGIILFISLFIGLSFPGILGILIAAGFMILIGIAFTALGIAIASRMEDMNGFQLIMSFLIFPLFGLSGAMFPISSLPPVFKTLTMFDPLTYGVEGIRFGLSGASQIDPFVCLIVLCMFSVATIIAGAWLFKKTTI</sequence>
<evidence type="ECO:0000256" key="4">
    <source>
        <dbReference type="ARBA" id="ARBA00023136"/>
    </source>
</evidence>
<keyword evidence="8" id="KW-1185">Reference proteome</keyword>
<evidence type="ECO:0000259" key="6">
    <source>
        <dbReference type="PROSITE" id="PS51012"/>
    </source>
</evidence>
<dbReference type="InterPro" id="IPR047817">
    <property type="entry name" value="ABC2_TM_bact-type"/>
</dbReference>
<dbReference type="PRINTS" id="PR00164">
    <property type="entry name" value="ABC2TRNSPORT"/>
</dbReference>
<evidence type="ECO:0000313" key="7">
    <source>
        <dbReference type="EMBL" id="WFN36581.1"/>
    </source>
</evidence>
<dbReference type="Pfam" id="PF01061">
    <property type="entry name" value="ABC2_membrane"/>
    <property type="match status" value="1"/>
</dbReference>
<dbReference type="PANTHER" id="PTHR43229:SF2">
    <property type="entry name" value="NODULATION PROTEIN J"/>
    <property type="match status" value="1"/>
</dbReference>
<proteinExistence type="predicted"/>
<dbReference type="InterPro" id="IPR051784">
    <property type="entry name" value="Nod_factor_ABC_transporter"/>
</dbReference>